<dbReference type="InterPro" id="IPR001509">
    <property type="entry name" value="Epimerase_deHydtase"/>
</dbReference>
<feature type="domain" description="NAD-dependent epimerase/dehydratase" evidence="1">
    <location>
        <begin position="5"/>
        <end position="238"/>
    </location>
</feature>
<dbReference type="SUPFAM" id="SSF51735">
    <property type="entry name" value="NAD(P)-binding Rossmann-fold domains"/>
    <property type="match status" value="1"/>
</dbReference>
<comment type="caution">
    <text evidence="2">The sequence shown here is derived from an EMBL/GenBank/DDBJ whole genome shotgun (WGS) entry which is preliminary data.</text>
</comment>
<accession>A0A1F8FN89</accession>
<dbReference type="AlphaFoldDB" id="A0A1F8FN89"/>
<dbReference type="InterPro" id="IPR036291">
    <property type="entry name" value="NAD(P)-bd_dom_sf"/>
</dbReference>
<evidence type="ECO:0000313" key="3">
    <source>
        <dbReference type="Proteomes" id="UP000176581"/>
    </source>
</evidence>
<dbReference type="Proteomes" id="UP000176581">
    <property type="component" value="Unassembled WGS sequence"/>
</dbReference>
<dbReference type="CDD" id="cd08946">
    <property type="entry name" value="SDR_e"/>
    <property type="match status" value="1"/>
</dbReference>
<name>A0A1F8FN89_9BACT</name>
<gene>
    <name evidence="2" type="ORF">A3J47_02985</name>
</gene>
<dbReference type="PANTHER" id="PTHR43245:SF23">
    <property type="entry name" value="NAD(P)-BINDING DOMAIN-CONTAINING PROTEIN"/>
    <property type="match status" value="1"/>
</dbReference>
<dbReference type="Gene3D" id="3.40.50.720">
    <property type="entry name" value="NAD(P)-binding Rossmann-like Domain"/>
    <property type="match status" value="1"/>
</dbReference>
<proteinExistence type="predicted"/>
<dbReference type="PANTHER" id="PTHR43245">
    <property type="entry name" value="BIFUNCTIONAL POLYMYXIN RESISTANCE PROTEIN ARNA"/>
    <property type="match status" value="1"/>
</dbReference>
<dbReference type="EMBL" id="MGJV01000024">
    <property type="protein sequence ID" value="OGN14604.1"/>
    <property type="molecule type" value="Genomic_DNA"/>
</dbReference>
<evidence type="ECO:0000259" key="1">
    <source>
        <dbReference type="Pfam" id="PF01370"/>
    </source>
</evidence>
<dbReference type="Pfam" id="PF01370">
    <property type="entry name" value="Epimerase"/>
    <property type="match status" value="1"/>
</dbReference>
<sequence>MMARILVTGAAGYIGSIMVPMLLQEGHEVIALDNFMYGQDSLLDCCNDKKLVIIRGDTRNEKLIGQLFKDYSPKYVFPLAAIVGAPACDKDPVTSTTTNIGGVTEVSQRWVGTQLPRVIFPNTNSGYGIGQEGAHCTEDSPLNPISLYGRQKVEAEKSVLERGNAIVLRLATVFGVSPRMRLDLLVNDFVYRAVNDRCVVLFEPHFKRNYIHVRDVARAFIHCMKNFDAMKNQIYNVGLSDANLSKQELCKEIQKQVPSFYFVEAGIGEDPDKRNYIVSNAKIEATGFRPRYSLQDGIAELIKGYQIVKNNSFTNI</sequence>
<protein>
    <recommendedName>
        <fullName evidence="1">NAD-dependent epimerase/dehydratase domain-containing protein</fullName>
    </recommendedName>
</protein>
<reference evidence="2 3" key="1">
    <citation type="journal article" date="2016" name="Nat. Commun.">
        <title>Thousands of microbial genomes shed light on interconnected biogeochemical processes in an aquifer system.</title>
        <authorList>
            <person name="Anantharaman K."/>
            <person name="Brown C.T."/>
            <person name="Hug L.A."/>
            <person name="Sharon I."/>
            <person name="Castelle C.J."/>
            <person name="Probst A.J."/>
            <person name="Thomas B.C."/>
            <person name="Singh A."/>
            <person name="Wilkins M.J."/>
            <person name="Karaoz U."/>
            <person name="Brodie E.L."/>
            <person name="Williams K.H."/>
            <person name="Hubbard S.S."/>
            <person name="Banfield J.F."/>
        </authorList>
    </citation>
    <scope>NUCLEOTIDE SEQUENCE [LARGE SCALE GENOMIC DNA]</scope>
</reference>
<evidence type="ECO:0000313" key="2">
    <source>
        <dbReference type="EMBL" id="OGN14604.1"/>
    </source>
</evidence>
<dbReference type="InterPro" id="IPR050177">
    <property type="entry name" value="Lipid_A_modif_metabolic_enz"/>
</dbReference>
<organism evidence="2 3">
    <name type="scientific">Candidatus Yanofskybacteria bacterium RIFCSPHIGHO2_02_FULL_43_22</name>
    <dbReference type="NCBI Taxonomy" id="1802681"/>
    <lineage>
        <taxon>Bacteria</taxon>
        <taxon>Candidatus Yanofskyibacteriota</taxon>
    </lineage>
</organism>